<comment type="caution">
    <text evidence="1">The sequence shown here is derived from an EMBL/GenBank/DDBJ whole genome shotgun (WGS) entry which is preliminary data.</text>
</comment>
<evidence type="ECO:0000313" key="2">
    <source>
        <dbReference type="Proteomes" id="UP000463051"/>
    </source>
</evidence>
<dbReference type="Proteomes" id="UP000463051">
    <property type="component" value="Unassembled WGS sequence"/>
</dbReference>
<keyword evidence="2" id="KW-1185">Reference proteome</keyword>
<dbReference type="InterPro" id="IPR015068">
    <property type="entry name" value="DUF1877"/>
</dbReference>
<dbReference type="SUPFAM" id="SSF111069">
    <property type="entry name" value="Hypothetical protein yfbM"/>
    <property type="match status" value="1"/>
</dbReference>
<reference evidence="1 2" key="1">
    <citation type="submission" date="2019-11" db="EMBL/GenBank/DDBJ databases">
        <title>Paenibacillus monticola sp. nov., a novel PGPR strain isolated from mountain sample in China.</title>
        <authorList>
            <person name="Zhao Q."/>
            <person name="Li H.-P."/>
            <person name="Zhang J.-L."/>
        </authorList>
    </citation>
    <scope>NUCLEOTIDE SEQUENCE [LARGE SCALE GENOMIC DNA]</scope>
    <source>
        <strain evidence="1 2">LC-T2</strain>
    </source>
</reference>
<protein>
    <submittedName>
        <fullName evidence="1">DUF1877 family protein</fullName>
    </submittedName>
</protein>
<dbReference type="InterPro" id="IPR035944">
    <property type="entry name" value="YfbM-like_sf"/>
</dbReference>
<gene>
    <name evidence="1" type="ORF">GJB61_08405</name>
</gene>
<dbReference type="EMBL" id="WJXB01000002">
    <property type="protein sequence ID" value="MRN53018.1"/>
    <property type="molecule type" value="Genomic_DNA"/>
</dbReference>
<dbReference type="Pfam" id="PF08974">
    <property type="entry name" value="DUF1877"/>
    <property type="match status" value="1"/>
</dbReference>
<accession>A0A7X2L1C5</accession>
<name>A0A7X2L1C5_9BACL</name>
<organism evidence="1 2">
    <name type="scientific">Paenibacillus monticola</name>
    <dbReference type="NCBI Taxonomy" id="2666075"/>
    <lineage>
        <taxon>Bacteria</taxon>
        <taxon>Bacillati</taxon>
        <taxon>Bacillota</taxon>
        <taxon>Bacilli</taxon>
        <taxon>Bacillales</taxon>
        <taxon>Paenibacillaceae</taxon>
        <taxon>Paenibacillus</taxon>
    </lineage>
</organism>
<dbReference type="Gene3D" id="3.40.1760.10">
    <property type="entry name" value="YfbM-like super family"/>
    <property type="match status" value="1"/>
</dbReference>
<sequence length="154" mass="17452">MGMTGQYIAVSSDMLQAIKNQELSIHSLEVGLDIDKSWQALHYVLCGSIAEGEPPLGYIVPLTTSYIGHLSDVEAFALSPEQIRETLAAVEQITAAELREQYNFVEMLENAVYPLTEDDTAEEFFDYIYENFVAIREFYTQTAAEEQNIIFYVF</sequence>
<dbReference type="RefSeq" id="WP_154117998.1">
    <property type="nucleotide sequence ID" value="NZ_WJXB01000002.1"/>
</dbReference>
<dbReference type="AlphaFoldDB" id="A0A7X2L1C5"/>
<evidence type="ECO:0000313" key="1">
    <source>
        <dbReference type="EMBL" id="MRN53018.1"/>
    </source>
</evidence>
<proteinExistence type="predicted"/>